<dbReference type="InterPro" id="IPR051049">
    <property type="entry name" value="Dienelactone_hydrolase-like"/>
</dbReference>
<accession>A0ABY9X6Y8</accession>
<dbReference type="SUPFAM" id="SSF53474">
    <property type="entry name" value="alpha/beta-Hydrolases"/>
    <property type="match status" value="1"/>
</dbReference>
<keyword evidence="2" id="KW-0378">Hydrolase</keyword>
<dbReference type="Gene3D" id="3.40.50.1820">
    <property type="entry name" value="alpha/beta hydrolase"/>
    <property type="match status" value="1"/>
</dbReference>
<protein>
    <submittedName>
        <fullName evidence="2">Dienelactone hydrolase family protein</fullName>
    </submittedName>
</protein>
<dbReference type="Proteomes" id="UP001611383">
    <property type="component" value="Chromosome"/>
</dbReference>
<gene>
    <name evidence="2" type="ORF">F0U60_48810</name>
</gene>
<evidence type="ECO:0000313" key="2">
    <source>
        <dbReference type="EMBL" id="WNG51162.1"/>
    </source>
</evidence>
<organism evidence="2 3">
    <name type="scientific">Archangium minus</name>
    <dbReference type="NCBI Taxonomy" id="83450"/>
    <lineage>
        <taxon>Bacteria</taxon>
        <taxon>Pseudomonadati</taxon>
        <taxon>Myxococcota</taxon>
        <taxon>Myxococcia</taxon>
        <taxon>Myxococcales</taxon>
        <taxon>Cystobacterineae</taxon>
        <taxon>Archangiaceae</taxon>
        <taxon>Archangium</taxon>
    </lineage>
</organism>
<feature type="domain" description="Dienelactone hydrolase" evidence="1">
    <location>
        <begin position="23"/>
        <end position="221"/>
    </location>
</feature>
<keyword evidence="3" id="KW-1185">Reference proteome</keyword>
<name>A0ABY9X6Y8_9BACT</name>
<dbReference type="EMBL" id="CP043494">
    <property type="protein sequence ID" value="WNG51162.1"/>
    <property type="molecule type" value="Genomic_DNA"/>
</dbReference>
<evidence type="ECO:0000259" key="1">
    <source>
        <dbReference type="Pfam" id="PF01738"/>
    </source>
</evidence>
<dbReference type="PANTHER" id="PTHR46623">
    <property type="entry name" value="CARBOXYMETHYLENEBUTENOLIDASE-RELATED"/>
    <property type="match status" value="1"/>
</dbReference>
<dbReference type="GO" id="GO:0016787">
    <property type="term" value="F:hydrolase activity"/>
    <property type="evidence" value="ECO:0007669"/>
    <property type="project" value="UniProtKB-KW"/>
</dbReference>
<reference evidence="2 3" key="1">
    <citation type="submission" date="2019-08" db="EMBL/GenBank/DDBJ databases">
        <title>Archangium and Cystobacter genomes.</title>
        <authorList>
            <person name="Chen I.-C.K."/>
            <person name="Wielgoss S."/>
        </authorList>
    </citation>
    <scope>NUCLEOTIDE SEQUENCE [LARGE SCALE GENOMIC DNA]</scope>
    <source>
        <strain evidence="2 3">Cbm 6</strain>
    </source>
</reference>
<evidence type="ECO:0000313" key="3">
    <source>
        <dbReference type="Proteomes" id="UP001611383"/>
    </source>
</evidence>
<dbReference type="Pfam" id="PF01738">
    <property type="entry name" value="DLH"/>
    <property type="match status" value="1"/>
</dbReference>
<proteinExistence type="predicted"/>
<dbReference type="RefSeq" id="WP_395811108.1">
    <property type="nucleotide sequence ID" value="NZ_CP043494.1"/>
</dbReference>
<sequence>MAEQAKLTTANGAELPGYLKAAEGGTHRGAVVIIHEWWGLTNQMRSVADRLAREGFTTFAPDLYRGKLAKDAAEAEKLMSALNPKQAVEDISRAVEALRKRAPGTKVAVLGFCMGGALTLAAAAKDEHVAAAVPFYGIPQPEAADVANIRCPVLGHFANIDDWCSPDRVDALEKKLKGANVAAEIHRYDAGHAFFNENRPEVYSPPNAELAWKRSVEFLRTKLG</sequence>
<dbReference type="InterPro" id="IPR002925">
    <property type="entry name" value="Dienelactn_hydro"/>
</dbReference>
<dbReference type="PANTHER" id="PTHR46623:SF6">
    <property type="entry name" value="ALPHA_BETA-HYDROLASES SUPERFAMILY PROTEIN"/>
    <property type="match status" value="1"/>
</dbReference>
<dbReference type="InterPro" id="IPR029058">
    <property type="entry name" value="AB_hydrolase_fold"/>
</dbReference>